<dbReference type="FunFam" id="1.10.10.60:FF:000141">
    <property type="entry name" value="TetR family transcriptional regulator"/>
    <property type="match status" value="1"/>
</dbReference>
<dbReference type="PANTHER" id="PTHR43479:SF11">
    <property type="entry name" value="ACREF_ENVCD OPERON REPRESSOR-RELATED"/>
    <property type="match status" value="1"/>
</dbReference>
<dbReference type="RefSeq" id="WP_223792075.1">
    <property type="nucleotide sequence ID" value="NZ_JAIOUQ010000013.1"/>
</dbReference>
<reference evidence="7" key="1">
    <citation type="journal article" date="2022" name="Microbiol. Resour. Announc.">
        <title>Draft Genome Sequence of a Methanogenic Archaeon from West Spitsbergen Permafrost.</title>
        <authorList>
            <person name="Trubitsyn V."/>
            <person name="Rivkina E."/>
            <person name="Shcherbakova V."/>
        </authorList>
    </citation>
    <scope>NUCLEOTIDE SEQUENCE [LARGE SCALE GENOMIC DNA]</scope>
    <source>
        <strain evidence="7">VT</strain>
    </source>
</reference>
<dbReference type="Pfam" id="PF00440">
    <property type="entry name" value="TetR_N"/>
    <property type="match status" value="1"/>
</dbReference>
<comment type="caution">
    <text evidence="6">The sequence shown here is derived from an EMBL/GenBank/DDBJ whole genome shotgun (WGS) entry which is preliminary data.</text>
</comment>
<keyword evidence="3" id="KW-0804">Transcription</keyword>
<dbReference type="PROSITE" id="PS01081">
    <property type="entry name" value="HTH_TETR_1"/>
    <property type="match status" value="1"/>
</dbReference>
<evidence type="ECO:0000256" key="2">
    <source>
        <dbReference type="ARBA" id="ARBA00023125"/>
    </source>
</evidence>
<evidence type="ECO:0000259" key="5">
    <source>
        <dbReference type="PROSITE" id="PS50977"/>
    </source>
</evidence>
<dbReference type="PANTHER" id="PTHR43479">
    <property type="entry name" value="ACREF/ENVCD OPERON REPRESSOR-RELATED"/>
    <property type="match status" value="1"/>
</dbReference>
<keyword evidence="1" id="KW-0805">Transcription regulation</keyword>
<evidence type="ECO:0000256" key="4">
    <source>
        <dbReference type="PROSITE-ProRule" id="PRU00335"/>
    </source>
</evidence>
<dbReference type="GO" id="GO:0003677">
    <property type="term" value="F:DNA binding"/>
    <property type="evidence" value="ECO:0007669"/>
    <property type="project" value="UniProtKB-UniRule"/>
</dbReference>
<name>A0A8T5V4C4_9EURY</name>
<dbReference type="PRINTS" id="PR00455">
    <property type="entry name" value="HTHTETR"/>
</dbReference>
<evidence type="ECO:0000256" key="1">
    <source>
        <dbReference type="ARBA" id="ARBA00023015"/>
    </source>
</evidence>
<evidence type="ECO:0000313" key="7">
    <source>
        <dbReference type="Proteomes" id="UP000825933"/>
    </source>
</evidence>
<dbReference type="PROSITE" id="PS50977">
    <property type="entry name" value="HTH_TETR_2"/>
    <property type="match status" value="1"/>
</dbReference>
<dbReference type="InterPro" id="IPR009057">
    <property type="entry name" value="Homeodomain-like_sf"/>
</dbReference>
<evidence type="ECO:0000256" key="3">
    <source>
        <dbReference type="ARBA" id="ARBA00023163"/>
    </source>
</evidence>
<dbReference type="EMBL" id="JAIOUQ010000013">
    <property type="protein sequence ID" value="MBZ2166525.1"/>
    <property type="molecule type" value="Genomic_DNA"/>
</dbReference>
<keyword evidence="2 4" id="KW-0238">DNA-binding</keyword>
<feature type="DNA-binding region" description="H-T-H motif" evidence="4">
    <location>
        <begin position="33"/>
        <end position="52"/>
    </location>
</feature>
<organism evidence="6 7">
    <name type="scientific">Methanobacterium spitsbergense</name>
    <dbReference type="NCBI Taxonomy" id="2874285"/>
    <lineage>
        <taxon>Archaea</taxon>
        <taxon>Methanobacteriati</taxon>
        <taxon>Methanobacteriota</taxon>
        <taxon>Methanomada group</taxon>
        <taxon>Methanobacteria</taxon>
        <taxon>Methanobacteriales</taxon>
        <taxon>Methanobacteriaceae</taxon>
        <taxon>Methanobacterium</taxon>
    </lineage>
</organism>
<dbReference type="InterPro" id="IPR023772">
    <property type="entry name" value="DNA-bd_HTH_TetR-type_CS"/>
</dbReference>
<dbReference type="InterPro" id="IPR001647">
    <property type="entry name" value="HTH_TetR"/>
</dbReference>
<keyword evidence="7" id="KW-1185">Reference proteome</keyword>
<dbReference type="Gene3D" id="1.10.357.10">
    <property type="entry name" value="Tetracycline Repressor, domain 2"/>
    <property type="match status" value="1"/>
</dbReference>
<accession>A0A8T5V4C4</accession>
<dbReference type="Proteomes" id="UP000825933">
    <property type="component" value="Unassembled WGS sequence"/>
</dbReference>
<protein>
    <submittedName>
        <fullName evidence="6">TetR/AcrR family transcriptional regulator</fullName>
    </submittedName>
</protein>
<gene>
    <name evidence="6" type="ORF">K8N75_10805</name>
</gene>
<proteinExistence type="predicted"/>
<dbReference type="InterPro" id="IPR050624">
    <property type="entry name" value="HTH-type_Tx_Regulator"/>
</dbReference>
<dbReference type="SUPFAM" id="SSF46689">
    <property type="entry name" value="Homeodomain-like"/>
    <property type="match status" value="1"/>
</dbReference>
<sequence length="205" mass="23672">MPKVVPEYKKIAKEKITKAAYNVFTNKGYHKTTMDDIANEVGVSKASLYSYFKSKEEILQTVTKENLNLSFTDFFDNKDSLDSLEDLYKYLVEFEDVIHLTFEMTSLSSHNNEISIVNKNIYKKKLITLTNFIKSNQIKGNIQTNINASTLAHLLNAVYIDLCMQLIIGIDKTKIRESWNSSISVILEKDTHDNQRTLNKYFSNF</sequence>
<evidence type="ECO:0000313" key="6">
    <source>
        <dbReference type="EMBL" id="MBZ2166525.1"/>
    </source>
</evidence>
<dbReference type="AlphaFoldDB" id="A0A8T5V4C4"/>
<feature type="domain" description="HTH tetR-type" evidence="5">
    <location>
        <begin position="10"/>
        <end position="70"/>
    </location>
</feature>